<dbReference type="Proteomes" id="UP000494206">
    <property type="component" value="Unassembled WGS sequence"/>
</dbReference>
<feature type="compositionally biased region" description="Basic and acidic residues" evidence="1">
    <location>
        <begin position="150"/>
        <end position="168"/>
    </location>
</feature>
<feature type="region of interest" description="Disordered" evidence="1">
    <location>
        <begin position="147"/>
        <end position="195"/>
    </location>
</feature>
<evidence type="ECO:0000313" key="3">
    <source>
        <dbReference type="Proteomes" id="UP000494206"/>
    </source>
</evidence>
<accession>A0A8S1FDN3</accession>
<name>A0A8S1FDN3_9PELO</name>
<evidence type="ECO:0000313" key="2">
    <source>
        <dbReference type="EMBL" id="CAB3411522.1"/>
    </source>
</evidence>
<proteinExistence type="predicted"/>
<feature type="region of interest" description="Disordered" evidence="1">
    <location>
        <begin position="46"/>
        <end position="70"/>
    </location>
</feature>
<keyword evidence="3" id="KW-1185">Reference proteome</keyword>
<dbReference type="AlphaFoldDB" id="A0A8S1FDN3"/>
<gene>
    <name evidence="2" type="ORF">CBOVIS_LOCUS12905</name>
</gene>
<sequence length="195" mass="21488">MQFCPICRCFVADYHEHSDQSLIQWNQQADHVRIATHPIRQVVSAEGNAAGRVLPTNGRSTPRPSLENPGPVESYMDIGNAAGMALPTHRQNGHIPSIRGRNRFHFTPPPAYQFSERNLFASSSDLFGAASGNVQRPSVADLFNRTENMPPHENEEIERAEPDFREATARGIANADLTEAEMGVTSGDATSTNYQ</sequence>
<evidence type="ECO:0000256" key="1">
    <source>
        <dbReference type="SAM" id="MobiDB-lite"/>
    </source>
</evidence>
<comment type="caution">
    <text evidence="2">The sequence shown here is derived from an EMBL/GenBank/DDBJ whole genome shotgun (WGS) entry which is preliminary data.</text>
</comment>
<protein>
    <submittedName>
        <fullName evidence="2">Uncharacterized protein</fullName>
    </submittedName>
</protein>
<reference evidence="2 3" key="1">
    <citation type="submission" date="2020-04" db="EMBL/GenBank/DDBJ databases">
        <authorList>
            <person name="Laetsch R D."/>
            <person name="Stevens L."/>
            <person name="Kumar S."/>
            <person name="Blaxter L. M."/>
        </authorList>
    </citation>
    <scope>NUCLEOTIDE SEQUENCE [LARGE SCALE GENOMIC DNA]</scope>
</reference>
<dbReference type="EMBL" id="CADEPM010000014">
    <property type="protein sequence ID" value="CAB3411522.1"/>
    <property type="molecule type" value="Genomic_DNA"/>
</dbReference>
<organism evidence="2 3">
    <name type="scientific">Caenorhabditis bovis</name>
    <dbReference type="NCBI Taxonomy" id="2654633"/>
    <lineage>
        <taxon>Eukaryota</taxon>
        <taxon>Metazoa</taxon>
        <taxon>Ecdysozoa</taxon>
        <taxon>Nematoda</taxon>
        <taxon>Chromadorea</taxon>
        <taxon>Rhabditida</taxon>
        <taxon>Rhabditina</taxon>
        <taxon>Rhabditomorpha</taxon>
        <taxon>Rhabditoidea</taxon>
        <taxon>Rhabditidae</taxon>
        <taxon>Peloderinae</taxon>
        <taxon>Caenorhabditis</taxon>
    </lineage>
</organism>